<comment type="subcellular location">
    <subcellularLocation>
        <location evidence="1">Membrane</location>
        <topology evidence="1">Multi-pass membrane protein</topology>
    </subcellularLocation>
</comment>
<keyword evidence="3" id="KW-0813">Transport</keyword>
<accession>A0A4U7JEX8</accession>
<dbReference type="PANTHER" id="PTHR34975">
    <property type="entry name" value="SPORE GERMINATION PROTEIN A2"/>
    <property type="match status" value="1"/>
</dbReference>
<keyword evidence="4" id="KW-0309">Germination</keyword>
<gene>
    <name evidence="8" type="ORF">EHE19_012165</name>
</gene>
<sequence>MMKNKIGFGSWEATALMVNFVFANIMLVFPRNVVNFGGSACWTIPIIITIIAICYFALLARLYKNIGSLDLIDISECIGGRVFKVIIGLLITAFLVFVVSIFMGAFTQTLKIISLNKSTFKYVEMLFCVGMVISAFYGIESIARISAYLVPIIVFGFILITIGVIPDFRLYNLFPILGEGIISISKGSILKLNVFFSFIILFLMVPFFKKQHLKKVGYSYIIISGLLLLWSALSFILIFPYELAVDKKIPIFQLARHIEFGNYIQRIESISVLISSICAIIFLGAIFNFIIYVLEKSLDLKQSKPIILPIAIIVFSLAYLSKAYNIDFLGIGIVNSILLIGMIIPLILIIIGSIKKVGLSGKGDKNEQKT</sequence>
<dbReference type="GO" id="GO:0009847">
    <property type="term" value="P:spore germination"/>
    <property type="evidence" value="ECO:0007669"/>
    <property type="project" value="InterPro"/>
</dbReference>
<evidence type="ECO:0000256" key="7">
    <source>
        <dbReference type="ARBA" id="ARBA00023136"/>
    </source>
</evidence>
<keyword evidence="9" id="KW-1185">Reference proteome</keyword>
<dbReference type="EMBL" id="CP061336">
    <property type="protein sequence ID" value="QNU68856.1"/>
    <property type="molecule type" value="Genomic_DNA"/>
</dbReference>
<dbReference type="Proteomes" id="UP000306409">
    <property type="component" value="Chromosome"/>
</dbReference>
<dbReference type="OrthoDB" id="1675410at2"/>
<dbReference type="AlphaFoldDB" id="A0A4U7JEX8"/>
<keyword evidence="7" id="KW-0472">Membrane</keyword>
<evidence type="ECO:0000256" key="3">
    <source>
        <dbReference type="ARBA" id="ARBA00022448"/>
    </source>
</evidence>
<dbReference type="Pfam" id="PF03845">
    <property type="entry name" value="Spore_permease"/>
    <property type="match status" value="1"/>
</dbReference>
<evidence type="ECO:0000256" key="4">
    <source>
        <dbReference type="ARBA" id="ARBA00022544"/>
    </source>
</evidence>
<evidence type="ECO:0000313" key="8">
    <source>
        <dbReference type="EMBL" id="QNU68856.1"/>
    </source>
</evidence>
<evidence type="ECO:0000256" key="5">
    <source>
        <dbReference type="ARBA" id="ARBA00022692"/>
    </source>
</evidence>
<keyword evidence="6" id="KW-1133">Transmembrane helix</keyword>
<dbReference type="GO" id="GO:0016020">
    <property type="term" value="C:membrane"/>
    <property type="evidence" value="ECO:0007669"/>
    <property type="project" value="UniProtKB-SubCell"/>
</dbReference>
<proteinExistence type="inferred from homology"/>
<keyword evidence="5" id="KW-0812">Transmembrane</keyword>
<dbReference type="KEGG" id="rher:EHE19_012165"/>
<evidence type="ECO:0000313" key="9">
    <source>
        <dbReference type="Proteomes" id="UP000306409"/>
    </source>
</evidence>
<reference evidence="8 9" key="1">
    <citation type="submission" date="2020-09" db="EMBL/GenBank/DDBJ databases">
        <title>Characterization and genome sequencing of Ruminiclostridium sp. nov. MA18.</title>
        <authorList>
            <person name="Rettenmaier R."/>
            <person name="Kowollik M.-L."/>
            <person name="Liebl W."/>
            <person name="Zverlov V."/>
        </authorList>
    </citation>
    <scope>NUCLEOTIDE SEQUENCE [LARGE SCALE GENOMIC DNA]</scope>
    <source>
        <strain evidence="8 9">MA18</strain>
    </source>
</reference>
<comment type="similarity">
    <text evidence="2">Belongs to the amino acid-polyamine-organocation (APC) superfamily. Spore germination protein (SGP) (TC 2.A.3.9) family.</text>
</comment>
<protein>
    <submittedName>
        <fullName evidence="8">GerAB/ArcD/ProY family transporter</fullName>
    </submittedName>
</protein>
<organism evidence="8 9">
    <name type="scientific">Ruminiclostridium herbifermentans</name>
    <dbReference type="NCBI Taxonomy" id="2488810"/>
    <lineage>
        <taxon>Bacteria</taxon>
        <taxon>Bacillati</taxon>
        <taxon>Bacillota</taxon>
        <taxon>Clostridia</taxon>
        <taxon>Eubacteriales</taxon>
        <taxon>Oscillospiraceae</taxon>
        <taxon>Ruminiclostridium</taxon>
    </lineage>
</organism>
<dbReference type="InterPro" id="IPR004761">
    <property type="entry name" value="Spore_GerAB"/>
</dbReference>
<name>A0A4U7JEX8_9FIRM</name>
<evidence type="ECO:0000256" key="2">
    <source>
        <dbReference type="ARBA" id="ARBA00007998"/>
    </source>
</evidence>
<evidence type="ECO:0000256" key="1">
    <source>
        <dbReference type="ARBA" id="ARBA00004141"/>
    </source>
</evidence>
<dbReference type="PANTHER" id="PTHR34975:SF2">
    <property type="entry name" value="SPORE GERMINATION PROTEIN A2"/>
    <property type="match status" value="1"/>
</dbReference>
<evidence type="ECO:0000256" key="6">
    <source>
        <dbReference type="ARBA" id="ARBA00022989"/>
    </source>
</evidence>